<dbReference type="EMBL" id="VFPH01000002">
    <property type="protein sequence ID" value="TQM37924.1"/>
    <property type="molecule type" value="Genomic_DNA"/>
</dbReference>
<dbReference type="InterPro" id="IPR030395">
    <property type="entry name" value="GP_PDE_dom"/>
</dbReference>
<dbReference type="PROSITE" id="PS50007">
    <property type="entry name" value="PIPLC_X_DOMAIN"/>
    <property type="match status" value="1"/>
</dbReference>
<sequence>MIVTGHRGAMGSEPENTLRSFRRAVREGCDEIELDLRVTADGRLVVLHDATVDRTTDGSGAIAEMTLDEVRALDAGFGEQVPTWAETVAAVDVRFQAEIKAADAVPLLAESLRADPELALRTLVTSSHEEVLLAVRRELPYVETGLILGRTPAYAEIVARTTAADAGTALCGIAGLTVEGVADLHERGFEVTGWPVPDGQVLATAIELAVDGVTTDHPDVLCALARSES</sequence>
<accession>A0A543FVZ8</accession>
<name>A0A543FVZ8_9PSEU</name>
<dbReference type="PROSITE" id="PS51704">
    <property type="entry name" value="GP_PDE"/>
    <property type="match status" value="1"/>
</dbReference>
<protein>
    <submittedName>
        <fullName evidence="2">Glycerophosphoryl diester phosphodiesterase</fullName>
    </submittedName>
</protein>
<dbReference type="Pfam" id="PF03009">
    <property type="entry name" value="GDPD"/>
    <property type="match status" value="1"/>
</dbReference>
<dbReference type="PANTHER" id="PTHR46211">
    <property type="entry name" value="GLYCEROPHOSPHORYL DIESTER PHOSPHODIESTERASE"/>
    <property type="match status" value="1"/>
</dbReference>
<dbReference type="GO" id="GO:0008081">
    <property type="term" value="F:phosphoric diester hydrolase activity"/>
    <property type="evidence" value="ECO:0007669"/>
    <property type="project" value="InterPro"/>
</dbReference>
<organism evidence="2 3">
    <name type="scientific">Pseudonocardia cypriaca</name>
    <dbReference type="NCBI Taxonomy" id="882449"/>
    <lineage>
        <taxon>Bacteria</taxon>
        <taxon>Bacillati</taxon>
        <taxon>Actinomycetota</taxon>
        <taxon>Actinomycetes</taxon>
        <taxon>Pseudonocardiales</taxon>
        <taxon>Pseudonocardiaceae</taxon>
        <taxon>Pseudonocardia</taxon>
    </lineage>
</organism>
<evidence type="ECO:0000313" key="2">
    <source>
        <dbReference type="EMBL" id="TQM37924.1"/>
    </source>
</evidence>
<proteinExistence type="predicted"/>
<evidence type="ECO:0000259" key="1">
    <source>
        <dbReference type="PROSITE" id="PS51704"/>
    </source>
</evidence>
<dbReference type="Proteomes" id="UP000319818">
    <property type="component" value="Unassembled WGS sequence"/>
</dbReference>
<keyword evidence="3" id="KW-1185">Reference proteome</keyword>
<dbReference type="RefSeq" id="WP_211362214.1">
    <property type="nucleotide sequence ID" value="NZ_VFPH01000002.1"/>
</dbReference>
<feature type="domain" description="GP-PDE" evidence="1">
    <location>
        <begin position="1"/>
        <end position="225"/>
    </location>
</feature>
<dbReference type="Gene3D" id="3.20.20.190">
    <property type="entry name" value="Phosphatidylinositol (PI) phosphodiesterase"/>
    <property type="match status" value="1"/>
</dbReference>
<reference evidence="2 3" key="1">
    <citation type="submission" date="2019-06" db="EMBL/GenBank/DDBJ databases">
        <title>Sequencing the genomes of 1000 actinobacteria strains.</title>
        <authorList>
            <person name="Klenk H.-P."/>
        </authorList>
    </citation>
    <scope>NUCLEOTIDE SEQUENCE [LARGE SCALE GENOMIC DNA]</scope>
    <source>
        <strain evidence="2 3">DSM 45511</strain>
    </source>
</reference>
<dbReference type="InterPro" id="IPR017946">
    <property type="entry name" value="PLC-like_Pdiesterase_TIM-brl"/>
</dbReference>
<dbReference type="SUPFAM" id="SSF51695">
    <property type="entry name" value="PLC-like phosphodiesterases"/>
    <property type="match status" value="1"/>
</dbReference>
<dbReference type="PANTHER" id="PTHR46211:SF1">
    <property type="entry name" value="GLYCEROPHOSPHODIESTER PHOSPHODIESTERASE, CYTOPLASMIC"/>
    <property type="match status" value="1"/>
</dbReference>
<dbReference type="AlphaFoldDB" id="A0A543FVZ8"/>
<gene>
    <name evidence="2" type="ORF">FB388_5143</name>
</gene>
<dbReference type="GO" id="GO:0006629">
    <property type="term" value="P:lipid metabolic process"/>
    <property type="evidence" value="ECO:0007669"/>
    <property type="project" value="InterPro"/>
</dbReference>
<comment type="caution">
    <text evidence="2">The sequence shown here is derived from an EMBL/GenBank/DDBJ whole genome shotgun (WGS) entry which is preliminary data.</text>
</comment>
<evidence type="ECO:0000313" key="3">
    <source>
        <dbReference type="Proteomes" id="UP000319818"/>
    </source>
</evidence>